<reference evidence="1" key="2">
    <citation type="submission" date="2021-08" db="EMBL/GenBank/DDBJ databases">
        <authorList>
            <person name="Dalcin Martins P."/>
        </authorList>
    </citation>
    <scope>NUCLEOTIDE SEQUENCE</scope>
    <source>
        <strain evidence="1">MAG_39</strain>
    </source>
</reference>
<evidence type="ECO:0000313" key="2">
    <source>
        <dbReference type="Proteomes" id="UP000705867"/>
    </source>
</evidence>
<organism evidence="1 2">
    <name type="scientific">Candidatus Nitrobium versatile</name>
    <dbReference type="NCBI Taxonomy" id="2884831"/>
    <lineage>
        <taxon>Bacteria</taxon>
        <taxon>Pseudomonadati</taxon>
        <taxon>Nitrospirota</taxon>
        <taxon>Nitrospiria</taxon>
        <taxon>Nitrospirales</taxon>
        <taxon>Nitrospiraceae</taxon>
        <taxon>Candidatus Nitrobium</taxon>
    </lineage>
</organism>
<dbReference type="EMBL" id="JAIOIV010000132">
    <property type="protein sequence ID" value="MBZ0157982.1"/>
    <property type="molecule type" value="Genomic_DNA"/>
</dbReference>
<dbReference type="Proteomes" id="UP000705867">
    <property type="component" value="Unassembled WGS sequence"/>
</dbReference>
<sequence length="61" mass="6948">MAQCPINPRRSHTERFEKIYSALHDELVKRNLSGVDDDDVEELTMALSVLVADALDIDVYE</sequence>
<name>A0A953M2Y3_9BACT</name>
<dbReference type="AlphaFoldDB" id="A0A953M2Y3"/>
<reference evidence="1" key="1">
    <citation type="journal article" date="2021" name="bioRxiv">
        <title>Unraveling nitrogen, sulfur and carbon metabolic pathways and microbial community transcriptional responses to substrate deprivation and toxicity stresses in a bioreactor mimicking anoxic brackish coastal sediment conditions.</title>
        <authorList>
            <person name="Martins P.D."/>
            <person name="Echeveste M.J."/>
            <person name="Arshad A."/>
            <person name="Kurth J."/>
            <person name="Ouboter H."/>
            <person name="Jetten M.S.M."/>
            <person name="Welte C.U."/>
        </authorList>
    </citation>
    <scope>NUCLEOTIDE SEQUENCE</scope>
    <source>
        <strain evidence="1">MAG_39</strain>
    </source>
</reference>
<gene>
    <name evidence="1" type="ORF">K8I29_17435</name>
</gene>
<proteinExistence type="predicted"/>
<comment type="caution">
    <text evidence="1">The sequence shown here is derived from an EMBL/GenBank/DDBJ whole genome shotgun (WGS) entry which is preliminary data.</text>
</comment>
<evidence type="ECO:0000313" key="1">
    <source>
        <dbReference type="EMBL" id="MBZ0157982.1"/>
    </source>
</evidence>
<protein>
    <submittedName>
        <fullName evidence="1">Uncharacterized protein</fullName>
    </submittedName>
</protein>
<accession>A0A953M2Y3</accession>